<proteinExistence type="predicted"/>
<comment type="caution">
    <text evidence="3">The sequence shown here is derived from an EMBL/GenBank/DDBJ whole genome shotgun (WGS) entry which is preliminary data.</text>
</comment>
<dbReference type="Pfam" id="PF18962">
    <property type="entry name" value="Por_Secre_tail"/>
    <property type="match status" value="1"/>
</dbReference>
<dbReference type="InterPro" id="IPR036278">
    <property type="entry name" value="Sialidase_sf"/>
</dbReference>
<name>A0ABV8QWM9_9BACT</name>
<dbReference type="RefSeq" id="WP_379710721.1">
    <property type="nucleotide sequence ID" value="NZ_JBHSCZ010000004.1"/>
</dbReference>
<keyword evidence="1" id="KW-0732">Signal</keyword>
<dbReference type="InterPro" id="IPR026444">
    <property type="entry name" value="Secre_tail"/>
</dbReference>
<keyword evidence="4" id="KW-1185">Reference proteome</keyword>
<feature type="signal peptide" evidence="1">
    <location>
        <begin position="1"/>
        <end position="27"/>
    </location>
</feature>
<evidence type="ECO:0000313" key="4">
    <source>
        <dbReference type="Proteomes" id="UP001595907"/>
    </source>
</evidence>
<dbReference type="Gene3D" id="2.60.40.10">
    <property type="entry name" value="Immunoglobulins"/>
    <property type="match status" value="1"/>
</dbReference>
<feature type="chain" id="PRO_5046202402" evidence="1">
    <location>
        <begin position="28"/>
        <end position="504"/>
    </location>
</feature>
<organism evidence="3 4">
    <name type="scientific">Ferruginibacter yonginensis</name>
    <dbReference type="NCBI Taxonomy" id="1310416"/>
    <lineage>
        <taxon>Bacteria</taxon>
        <taxon>Pseudomonadati</taxon>
        <taxon>Bacteroidota</taxon>
        <taxon>Chitinophagia</taxon>
        <taxon>Chitinophagales</taxon>
        <taxon>Chitinophagaceae</taxon>
        <taxon>Ferruginibacter</taxon>
    </lineage>
</organism>
<reference evidence="4" key="1">
    <citation type="journal article" date="2019" name="Int. J. Syst. Evol. Microbiol.">
        <title>The Global Catalogue of Microorganisms (GCM) 10K type strain sequencing project: providing services to taxonomists for standard genome sequencing and annotation.</title>
        <authorList>
            <consortium name="The Broad Institute Genomics Platform"/>
            <consortium name="The Broad Institute Genome Sequencing Center for Infectious Disease"/>
            <person name="Wu L."/>
            <person name="Ma J."/>
        </authorList>
    </citation>
    <scope>NUCLEOTIDE SEQUENCE [LARGE SCALE GENOMIC DNA]</scope>
    <source>
        <strain evidence="4">CECT 8289</strain>
    </source>
</reference>
<evidence type="ECO:0000313" key="3">
    <source>
        <dbReference type="EMBL" id="MFC4263743.1"/>
    </source>
</evidence>
<sequence>MPTPLLKKTTLFIAFIVTTFCLNTLQAQPPGTNWVVRNIPVSTRLTSVTFGNGVFVAISSNTAAANQVFTSPDGITWTARNAAENNGWLSVTFGNGIFVAVATNGTNQVMTSPDGITWTARTAASNALWCNVTFGNSLFVAVSQDGQVMTSPNGINWTARTPAAANIWFGITFGNNTFVAVSVNGTNRVMTSPDGITWTARTAAENNVWSDVTFGNGLFVAVSGDGTNQVMTSPDGITWTARTAAESNNWRSVTFGNGLFVAVANSLTTNNIMTSPDGINWTLRVPVNGVWFDVTYNNFLFVAVANSTTGAIVMTSGTFGVLPLKFTNFTVQNNQNNALLTWSTTNEINTQRFEVQRSTNGSNFTSIGTLPTQNTSGNHQYQFTDAAFSTLTGTKVFYRIQLVDVDGAVQYSSTQALPLSNKKINVVVSPNPVTTQAQVQISSSVAENVNITIINTAGKVCYQQNKRITIGNNNIAIPVQPFSTGIYTLSIKGNTINETTQFIK</sequence>
<dbReference type="Proteomes" id="UP001595907">
    <property type="component" value="Unassembled WGS sequence"/>
</dbReference>
<dbReference type="EMBL" id="JBHSCZ010000004">
    <property type="protein sequence ID" value="MFC4263743.1"/>
    <property type="molecule type" value="Genomic_DNA"/>
</dbReference>
<dbReference type="SUPFAM" id="SSF50939">
    <property type="entry name" value="Sialidases"/>
    <property type="match status" value="2"/>
</dbReference>
<protein>
    <submittedName>
        <fullName evidence="3">T9SS type A sorting domain-containing protein</fullName>
    </submittedName>
</protein>
<feature type="domain" description="Secretion system C-terminal sorting" evidence="2">
    <location>
        <begin position="429"/>
        <end position="502"/>
    </location>
</feature>
<dbReference type="InterPro" id="IPR013783">
    <property type="entry name" value="Ig-like_fold"/>
</dbReference>
<evidence type="ECO:0000259" key="2">
    <source>
        <dbReference type="Pfam" id="PF18962"/>
    </source>
</evidence>
<evidence type="ECO:0000256" key="1">
    <source>
        <dbReference type="SAM" id="SignalP"/>
    </source>
</evidence>
<gene>
    <name evidence="3" type="ORF">ACFOWM_12680</name>
</gene>
<dbReference type="NCBIfam" id="TIGR04183">
    <property type="entry name" value="Por_Secre_tail"/>
    <property type="match status" value="1"/>
</dbReference>
<accession>A0ABV8QWM9</accession>